<comment type="caution">
    <text evidence="4">The sequence shown here is derived from an EMBL/GenBank/DDBJ whole genome shotgun (WGS) entry which is preliminary data.</text>
</comment>
<dbReference type="AlphaFoldDB" id="A0A8J6QLD1"/>
<dbReference type="PROSITE" id="PS51257">
    <property type="entry name" value="PROKAR_LIPOPROTEIN"/>
    <property type="match status" value="1"/>
</dbReference>
<evidence type="ECO:0000313" key="5">
    <source>
        <dbReference type="Proteomes" id="UP000600588"/>
    </source>
</evidence>
<reference evidence="4 5" key="1">
    <citation type="submission" date="2020-09" db="EMBL/GenBank/DDBJ databases">
        <title>TT11 complete genome.</title>
        <authorList>
            <person name="Wu Z."/>
        </authorList>
    </citation>
    <scope>NUCLEOTIDE SEQUENCE [LARGE SCALE GENOMIC DNA]</scope>
    <source>
        <strain evidence="4 5">TT11</strain>
    </source>
</reference>
<dbReference type="InterPro" id="IPR009003">
    <property type="entry name" value="Peptidase_S1_PA"/>
</dbReference>
<keyword evidence="5" id="KW-1185">Reference proteome</keyword>
<keyword evidence="3" id="KW-0378">Hydrolase</keyword>
<dbReference type="EMBL" id="JACVXB010000008">
    <property type="protein sequence ID" value="MBD0833394.1"/>
    <property type="molecule type" value="Genomic_DNA"/>
</dbReference>
<evidence type="ECO:0000256" key="3">
    <source>
        <dbReference type="ARBA" id="ARBA00022801"/>
    </source>
</evidence>
<dbReference type="SUPFAM" id="SSF50494">
    <property type="entry name" value="Trypsin-like serine proteases"/>
    <property type="match status" value="1"/>
</dbReference>
<evidence type="ECO:0000256" key="2">
    <source>
        <dbReference type="ARBA" id="ARBA00022670"/>
    </source>
</evidence>
<dbReference type="PANTHER" id="PTHR43343">
    <property type="entry name" value="PEPTIDASE S12"/>
    <property type="match status" value="1"/>
</dbReference>
<dbReference type="InterPro" id="IPR001940">
    <property type="entry name" value="Peptidase_S1C"/>
</dbReference>
<sequence>MKNRRNYSSSKMNKMYGKYFIVTALAIILLSCNSGRIYTANSEEKIEKVSMPKHNSKFFKDITAKAQELISANKYTPFDTLQSQKIERSEENSEVFISSYKPDIMTGNEIYNYLQASTMIIGASYLCDRCPNIHLNCATGFVIHEDGVVVTNYHVIDVKEKMDISSIFASDHKGNLYPVSKILSASKANDVAILQLDTNGEKLKELPLAPVELVGETIYTMGHPFYNHYFMTKGIVGRKYIKEHTNVSKIAITADFGQGSSGGPVVNENGQLVGIVSSTLANYSNRSKDDGDLQLLIKEVIPVSVLHQYVKKSKE</sequence>
<dbReference type="InterPro" id="IPR051201">
    <property type="entry name" value="Chloro_Bact_Ser_Proteases"/>
</dbReference>
<keyword evidence="2" id="KW-0645">Protease</keyword>
<protein>
    <submittedName>
        <fullName evidence="4">Trypsin-like peptidase domain-containing protein</fullName>
    </submittedName>
</protein>
<dbReference type="PRINTS" id="PR00834">
    <property type="entry name" value="PROTEASES2C"/>
</dbReference>
<dbReference type="RefSeq" id="WP_188231179.1">
    <property type="nucleotide sequence ID" value="NZ_JACVXB010000008.1"/>
</dbReference>
<dbReference type="GO" id="GO:0004252">
    <property type="term" value="F:serine-type endopeptidase activity"/>
    <property type="evidence" value="ECO:0007669"/>
    <property type="project" value="InterPro"/>
</dbReference>
<evidence type="ECO:0000256" key="1">
    <source>
        <dbReference type="ARBA" id="ARBA00010541"/>
    </source>
</evidence>
<dbReference type="Pfam" id="PF13365">
    <property type="entry name" value="Trypsin_2"/>
    <property type="match status" value="1"/>
</dbReference>
<dbReference type="GO" id="GO:0006508">
    <property type="term" value="P:proteolysis"/>
    <property type="evidence" value="ECO:0007669"/>
    <property type="project" value="UniProtKB-KW"/>
</dbReference>
<evidence type="ECO:0000313" key="4">
    <source>
        <dbReference type="EMBL" id="MBD0833394.1"/>
    </source>
</evidence>
<dbReference type="InterPro" id="IPR043504">
    <property type="entry name" value="Peptidase_S1_PA_chymotrypsin"/>
</dbReference>
<dbReference type="Gene3D" id="2.40.10.10">
    <property type="entry name" value="Trypsin-like serine proteases"/>
    <property type="match status" value="2"/>
</dbReference>
<name>A0A8J6QLD1_9FLAO</name>
<dbReference type="Proteomes" id="UP000600588">
    <property type="component" value="Unassembled WGS sequence"/>
</dbReference>
<proteinExistence type="inferred from homology"/>
<accession>A0A8J6QLD1</accession>
<organism evidence="4 5">
    <name type="scientific">Aestuariibaculum sediminum</name>
    <dbReference type="NCBI Taxonomy" id="2770637"/>
    <lineage>
        <taxon>Bacteria</taxon>
        <taxon>Pseudomonadati</taxon>
        <taxon>Bacteroidota</taxon>
        <taxon>Flavobacteriia</taxon>
        <taxon>Flavobacteriales</taxon>
        <taxon>Flavobacteriaceae</taxon>
    </lineage>
</organism>
<comment type="similarity">
    <text evidence="1">Belongs to the peptidase S1C family.</text>
</comment>
<dbReference type="PANTHER" id="PTHR43343:SF3">
    <property type="entry name" value="PROTEASE DO-LIKE 8, CHLOROPLASTIC"/>
    <property type="match status" value="1"/>
</dbReference>
<gene>
    <name evidence="4" type="ORF">ICJ83_14760</name>
</gene>